<reference evidence="2 3" key="1">
    <citation type="submission" date="2017-02" db="EMBL/GenBank/DDBJ databases">
        <authorList>
            <person name="Peterson S.W."/>
        </authorList>
    </citation>
    <scope>NUCLEOTIDE SEQUENCE [LARGE SCALE GENOMIC DNA]</scope>
    <source>
        <strain evidence="2 3">DSM 22335</strain>
    </source>
</reference>
<proteinExistence type="predicted"/>
<feature type="signal peptide" evidence="1">
    <location>
        <begin position="1"/>
        <end position="24"/>
    </location>
</feature>
<name>A0A1T4RGN6_9BACT</name>
<protein>
    <recommendedName>
        <fullName evidence="4">Lipoprotein</fullName>
    </recommendedName>
</protein>
<dbReference type="PROSITE" id="PS51257">
    <property type="entry name" value="PROKAR_LIPOPROTEIN"/>
    <property type="match status" value="1"/>
</dbReference>
<accession>A0A1T4RGN6</accession>
<evidence type="ECO:0000313" key="3">
    <source>
        <dbReference type="Proteomes" id="UP000190888"/>
    </source>
</evidence>
<dbReference type="AlphaFoldDB" id="A0A1T4RGN6"/>
<dbReference type="EMBL" id="FUWH01000012">
    <property type="protein sequence ID" value="SKA14966.1"/>
    <property type="molecule type" value="Genomic_DNA"/>
</dbReference>
<keyword evidence="1" id="KW-0732">Signal</keyword>
<organism evidence="2 3">
    <name type="scientific">Sediminibacterium ginsengisoli</name>
    <dbReference type="NCBI Taxonomy" id="413434"/>
    <lineage>
        <taxon>Bacteria</taxon>
        <taxon>Pseudomonadati</taxon>
        <taxon>Bacteroidota</taxon>
        <taxon>Chitinophagia</taxon>
        <taxon>Chitinophagales</taxon>
        <taxon>Chitinophagaceae</taxon>
        <taxon>Sediminibacterium</taxon>
    </lineage>
</organism>
<evidence type="ECO:0000313" key="2">
    <source>
        <dbReference type="EMBL" id="SKA14966.1"/>
    </source>
</evidence>
<dbReference type="Proteomes" id="UP000190888">
    <property type="component" value="Unassembled WGS sequence"/>
</dbReference>
<feature type="chain" id="PRO_5010516224" description="Lipoprotein" evidence="1">
    <location>
        <begin position="25"/>
        <end position="153"/>
    </location>
</feature>
<evidence type="ECO:0000256" key="1">
    <source>
        <dbReference type="SAM" id="SignalP"/>
    </source>
</evidence>
<sequence length="153" mass="17211">MRNCQFYFALAICVLLSAMTGCRSSRPTAYVVIHNENGDPKAVNVSIAMSESKERKPLHQTELSLEPGLQFLPGKKYKKGTYQLTVGTKDGSFSITQPISMDTDRWIIINYAHGDSANIVKNYGFLDTDKFKVINGKYANLDLYVENRRPPNL</sequence>
<evidence type="ECO:0008006" key="4">
    <source>
        <dbReference type="Google" id="ProtNLM"/>
    </source>
</evidence>
<gene>
    <name evidence="2" type="ORF">SAMN04488132_11238</name>
</gene>
<keyword evidence="3" id="KW-1185">Reference proteome</keyword>